<dbReference type="Proteomes" id="UP000223913">
    <property type="component" value="Unassembled WGS sequence"/>
</dbReference>
<dbReference type="EMBL" id="PDUD01000019">
    <property type="protein sequence ID" value="PHN05952.1"/>
    <property type="molecule type" value="Genomic_DNA"/>
</dbReference>
<dbReference type="SUPFAM" id="SSF49452">
    <property type="entry name" value="Starch-binding domain-like"/>
    <property type="match status" value="1"/>
</dbReference>
<organism evidence="4 5">
    <name type="scientific">Flavilitoribacter nigricans (strain ATCC 23147 / DSM 23189 / NBRC 102662 / NCIMB 1420 / SS-2)</name>
    <name type="common">Lewinella nigricans</name>
    <dbReference type="NCBI Taxonomy" id="1122177"/>
    <lineage>
        <taxon>Bacteria</taxon>
        <taxon>Pseudomonadati</taxon>
        <taxon>Bacteroidota</taxon>
        <taxon>Saprospiria</taxon>
        <taxon>Saprospirales</taxon>
        <taxon>Lewinellaceae</taxon>
        <taxon>Flavilitoribacter</taxon>
    </lineage>
</organism>
<evidence type="ECO:0000313" key="4">
    <source>
        <dbReference type="EMBL" id="PHN05952.1"/>
    </source>
</evidence>
<evidence type="ECO:0000313" key="5">
    <source>
        <dbReference type="Proteomes" id="UP000223913"/>
    </source>
</evidence>
<dbReference type="InterPro" id="IPR013784">
    <property type="entry name" value="Carb-bd-like_fold"/>
</dbReference>
<feature type="domain" description="SbsA Ig-like" evidence="3">
    <location>
        <begin position="44"/>
        <end position="146"/>
    </location>
</feature>
<protein>
    <recommendedName>
        <fullName evidence="3">SbsA Ig-like domain-containing protein</fullName>
    </recommendedName>
</protein>
<dbReference type="GO" id="GO:0030246">
    <property type="term" value="F:carbohydrate binding"/>
    <property type="evidence" value="ECO:0007669"/>
    <property type="project" value="InterPro"/>
</dbReference>
<evidence type="ECO:0000256" key="2">
    <source>
        <dbReference type="SAM" id="MobiDB-lite"/>
    </source>
</evidence>
<keyword evidence="5" id="KW-1185">Reference proteome</keyword>
<reference evidence="4 5" key="1">
    <citation type="submission" date="2017-10" db="EMBL/GenBank/DDBJ databases">
        <title>The draft genome sequence of Lewinella nigricans NBRC 102662.</title>
        <authorList>
            <person name="Wang K."/>
        </authorList>
    </citation>
    <scope>NUCLEOTIDE SEQUENCE [LARGE SCALE GENOMIC DNA]</scope>
    <source>
        <strain evidence="4 5">NBRC 102662</strain>
    </source>
</reference>
<gene>
    <name evidence="4" type="ORF">CRP01_13310</name>
</gene>
<dbReference type="AlphaFoldDB" id="A0A2D0NBS1"/>
<feature type="region of interest" description="Disordered" evidence="2">
    <location>
        <begin position="557"/>
        <end position="582"/>
    </location>
</feature>
<dbReference type="OrthoDB" id="9809989at2"/>
<evidence type="ECO:0000259" key="3">
    <source>
        <dbReference type="Pfam" id="PF13205"/>
    </source>
</evidence>
<dbReference type="Pfam" id="PF13205">
    <property type="entry name" value="Big_5"/>
    <property type="match status" value="1"/>
</dbReference>
<sequence>MEVSGKKYFQTYLIRTLRLVTISGLIWLLHSCATPTAPQGGPRDETPPQIVEEESTPNLQTNFEKQTIELTFDEWVTLEQVRDEVIISPPLPADPEIKLKKRTVQVIFPDTIDLRENVTYTINFGEAVKDLNEKNPADDLRFVFSTGPYIDSLRISGSIVDVQTGEPVEKVLFMLYDNLADSVVYTERPFYFGKTGEDGRFEINNIREGTYKGFALNDSPQGKKYIFEPLYEALAFPGEEITITADTTFDLELKLFQEATPLLATTLDTSHSGKAKIIFNQPIFDLELAYDNLVDTPLIKQQGDSLILWYTQTTPWTLYLNQDTVFRDTFSIRAGRRAAMLSQDSMATVRTTAANQSIVPGTPPVLRYNHPVGSFDTSLITLYVDTLRQAVRPGVQIDPENFQQLQLDYSWRENMLYELELLPGAVTDIYGLTTSDTLTVNYSLDALSRYGNIVLTLSNLDTAEQYLVQLLTKDLKQTLLTDEVTGVSTYETTWTTIKPSDYTLRVITDWNGNGRWDTGNYDTGLQPEPIYLRPLEKLRANWDLDATVVYGEVIAAPEPPESETNSNQRPGDIPNGRRGGRN</sequence>
<dbReference type="InterPro" id="IPR032812">
    <property type="entry name" value="SbsA_Ig"/>
</dbReference>
<name>A0A2D0NBS1_FLAN2</name>
<proteinExistence type="predicted"/>
<accession>A0A2D0NBS1</accession>
<evidence type="ECO:0000256" key="1">
    <source>
        <dbReference type="ARBA" id="ARBA00022729"/>
    </source>
</evidence>
<comment type="caution">
    <text evidence="4">The sequence shown here is derived from an EMBL/GenBank/DDBJ whole genome shotgun (WGS) entry which is preliminary data.</text>
</comment>
<keyword evidence="1" id="KW-0732">Signal</keyword>